<dbReference type="Proteomes" id="UP001430701">
    <property type="component" value="Unassembled WGS sequence"/>
</dbReference>
<gene>
    <name evidence="1" type="ORF">LPH55_06665</name>
</gene>
<evidence type="ECO:0000313" key="2">
    <source>
        <dbReference type="Proteomes" id="UP001430701"/>
    </source>
</evidence>
<comment type="caution">
    <text evidence="1">The sequence shown here is derived from an EMBL/GenBank/DDBJ whole genome shotgun (WGS) entry which is preliminary data.</text>
</comment>
<dbReference type="EMBL" id="JAJPPU010000002">
    <property type="protein sequence ID" value="MCD8473147.1"/>
    <property type="molecule type" value="Genomic_DNA"/>
</dbReference>
<dbReference type="RefSeq" id="WP_152536590.1">
    <property type="nucleotide sequence ID" value="NZ_CP053627.1"/>
</dbReference>
<protein>
    <submittedName>
        <fullName evidence="1">Uncharacterized protein</fullName>
    </submittedName>
</protein>
<keyword evidence="2" id="KW-1185">Reference proteome</keyword>
<dbReference type="GeneID" id="68900031"/>
<reference evidence="1" key="1">
    <citation type="submission" date="2021-11" db="EMBL/GenBank/DDBJ databases">
        <title>Genome sequence of Xylella taiwanensis PLS432.</title>
        <authorList>
            <person name="Weng L.-W."/>
            <person name="Su C.-C."/>
            <person name="Tsai C.-W."/>
            <person name="Kuo C.-H."/>
        </authorList>
    </citation>
    <scope>NUCLEOTIDE SEQUENCE</scope>
    <source>
        <strain evidence="1">PLS432</strain>
    </source>
</reference>
<organism evidence="1 2">
    <name type="scientific">Xylella taiwanensis</name>
    <dbReference type="NCBI Taxonomy" id="1444770"/>
    <lineage>
        <taxon>Bacteria</taxon>
        <taxon>Pseudomonadati</taxon>
        <taxon>Pseudomonadota</taxon>
        <taxon>Gammaproteobacteria</taxon>
        <taxon>Lysobacterales</taxon>
        <taxon>Lysobacteraceae</taxon>
        <taxon>Xylella</taxon>
    </lineage>
</organism>
<accession>A0ABS8TX63</accession>
<name>A0ABS8TX63_9GAMM</name>
<proteinExistence type="predicted"/>
<evidence type="ECO:0000313" key="1">
    <source>
        <dbReference type="EMBL" id="MCD8473147.1"/>
    </source>
</evidence>
<sequence>MTLGGAGWETKAEWEDQWNRIPESPFGWVDSSMLGLEKIDENGYQTDDRPITAETAEILLGKPIDVLIEAARLSIECS</sequence>